<dbReference type="AlphaFoldDB" id="A0A4R5KY60"/>
<sequence>MSESDNQQWNAGLYDSKIGYVSRLGKGVVELLAPQPGERILDLGCGTGDLTNELVRLGVRCTGMDHSPDMVDKARLKYPEIPFLAGDGHSFRVEEPFDAVFSNAALHWMKQPERVIESVRLALRNGGRFVAEFGGNGNIGRIYEAIAAVLADFGIDAADRNPWYFPSVSEYSGLLERHGFEVRWMELYDRPTELDDGINGLGHWLEAFAGMFFAGFGEERKREAYARCGKLLEAELYNGNYWTADYRRLRFMAVKL</sequence>
<dbReference type="SUPFAM" id="SSF53335">
    <property type="entry name" value="S-adenosyl-L-methionine-dependent methyltransferases"/>
    <property type="match status" value="1"/>
</dbReference>
<dbReference type="PANTHER" id="PTHR43861">
    <property type="entry name" value="TRANS-ACONITATE 2-METHYLTRANSFERASE-RELATED"/>
    <property type="match status" value="1"/>
</dbReference>
<dbReference type="Gene3D" id="3.40.50.150">
    <property type="entry name" value="Vaccinia Virus protein VP39"/>
    <property type="match status" value="1"/>
</dbReference>
<dbReference type="Proteomes" id="UP000295636">
    <property type="component" value="Unassembled WGS sequence"/>
</dbReference>
<protein>
    <submittedName>
        <fullName evidence="2">Methyltransferase domain-containing protein</fullName>
    </submittedName>
</protein>
<accession>A0A4R5KY60</accession>
<dbReference type="OrthoDB" id="9760689at2"/>
<dbReference type="GO" id="GO:0032259">
    <property type="term" value="P:methylation"/>
    <property type="evidence" value="ECO:0007669"/>
    <property type="project" value="UniProtKB-KW"/>
</dbReference>
<comment type="caution">
    <text evidence="2">The sequence shown here is derived from an EMBL/GenBank/DDBJ whole genome shotgun (WGS) entry which is preliminary data.</text>
</comment>
<proteinExistence type="predicted"/>
<keyword evidence="3" id="KW-1185">Reference proteome</keyword>
<organism evidence="2 3">
    <name type="scientific">Paenibacillus piri</name>
    <dbReference type="NCBI Taxonomy" id="2547395"/>
    <lineage>
        <taxon>Bacteria</taxon>
        <taxon>Bacillati</taxon>
        <taxon>Bacillota</taxon>
        <taxon>Bacilli</taxon>
        <taxon>Bacillales</taxon>
        <taxon>Paenibacillaceae</taxon>
        <taxon>Paenibacillus</taxon>
    </lineage>
</organism>
<gene>
    <name evidence="2" type="ORF">E1757_02505</name>
</gene>
<dbReference type="CDD" id="cd02440">
    <property type="entry name" value="AdoMet_MTases"/>
    <property type="match status" value="1"/>
</dbReference>
<dbReference type="RefSeq" id="WP_133225232.1">
    <property type="nucleotide sequence ID" value="NZ_SMRT01000001.1"/>
</dbReference>
<dbReference type="EMBL" id="SMRT01000001">
    <property type="protein sequence ID" value="TDG00523.1"/>
    <property type="molecule type" value="Genomic_DNA"/>
</dbReference>
<keyword evidence="2" id="KW-0489">Methyltransferase</keyword>
<evidence type="ECO:0000313" key="2">
    <source>
        <dbReference type="EMBL" id="TDG00523.1"/>
    </source>
</evidence>
<evidence type="ECO:0000259" key="1">
    <source>
        <dbReference type="Pfam" id="PF08241"/>
    </source>
</evidence>
<dbReference type="InterPro" id="IPR029063">
    <property type="entry name" value="SAM-dependent_MTases_sf"/>
</dbReference>
<dbReference type="Pfam" id="PF08241">
    <property type="entry name" value="Methyltransf_11"/>
    <property type="match status" value="1"/>
</dbReference>
<dbReference type="PANTHER" id="PTHR43861:SF1">
    <property type="entry name" value="TRANS-ACONITATE 2-METHYLTRANSFERASE"/>
    <property type="match status" value="1"/>
</dbReference>
<dbReference type="InterPro" id="IPR013216">
    <property type="entry name" value="Methyltransf_11"/>
</dbReference>
<reference evidence="2 3" key="1">
    <citation type="submission" date="2019-03" db="EMBL/GenBank/DDBJ databases">
        <title>This is whole genome sequence of Paenibacillus sp MS74 strain.</title>
        <authorList>
            <person name="Trinh H.N."/>
        </authorList>
    </citation>
    <scope>NUCLEOTIDE SEQUENCE [LARGE SCALE GENOMIC DNA]</scope>
    <source>
        <strain evidence="2 3">MS74</strain>
    </source>
</reference>
<name>A0A4R5KY60_9BACL</name>
<keyword evidence="2" id="KW-0808">Transferase</keyword>
<evidence type="ECO:0000313" key="3">
    <source>
        <dbReference type="Proteomes" id="UP000295636"/>
    </source>
</evidence>
<dbReference type="GO" id="GO:0008757">
    <property type="term" value="F:S-adenosylmethionine-dependent methyltransferase activity"/>
    <property type="evidence" value="ECO:0007669"/>
    <property type="project" value="InterPro"/>
</dbReference>
<feature type="domain" description="Methyltransferase type 11" evidence="1">
    <location>
        <begin position="41"/>
        <end position="130"/>
    </location>
</feature>